<organism evidence="1 2">
    <name type="scientific">Smittium mucronatum</name>
    <dbReference type="NCBI Taxonomy" id="133383"/>
    <lineage>
        <taxon>Eukaryota</taxon>
        <taxon>Fungi</taxon>
        <taxon>Fungi incertae sedis</taxon>
        <taxon>Zoopagomycota</taxon>
        <taxon>Kickxellomycotina</taxon>
        <taxon>Harpellomycetes</taxon>
        <taxon>Harpellales</taxon>
        <taxon>Legeriomycetaceae</taxon>
        <taxon>Smittium</taxon>
    </lineage>
</organism>
<evidence type="ECO:0000313" key="1">
    <source>
        <dbReference type="EMBL" id="OLY80741.1"/>
    </source>
</evidence>
<sequence>MSISSLSRYLSNRENRRSPITIFFSFWSDIESMFLYVHNTFFVSGLMSELSNDTNLDDIPISMALWRMGE</sequence>
<gene>
    <name evidence="1" type="ORF">AYI68_g5164</name>
</gene>
<dbReference type="EMBL" id="LSSL01003190">
    <property type="protein sequence ID" value="OLY80741.1"/>
    <property type="molecule type" value="Genomic_DNA"/>
</dbReference>
<dbReference type="AlphaFoldDB" id="A0A1R0GV37"/>
<dbReference type="Proteomes" id="UP000187455">
    <property type="component" value="Unassembled WGS sequence"/>
</dbReference>
<keyword evidence="2" id="KW-1185">Reference proteome</keyword>
<protein>
    <submittedName>
        <fullName evidence="1">Uncharacterized protein</fullName>
    </submittedName>
</protein>
<comment type="caution">
    <text evidence="1">The sequence shown here is derived from an EMBL/GenBank/DDBJ whole genome shotgun (WGS) entry which is preliminary data.</text>
</comment>
<evidence type="ECO:0000313" key="2">
    <source>
        <dbReference type="Proteomes" id="UP000187455"/>
    </source>
</evidence>
<reference evidence="1 2" key="1">
    <citation type="journal article" date="2016" name="Mol. Biol. Evol.">
        <title>Genome-Wide Survey of Gut Fungi (Harpellales) Reveals the First Horizontally Transferred Ubiquitin Gene from a Mosquito Host.</title>
        <authorList>
            <person name="Wang Y."/>
            <person name="White M.M."/>
            <person name="Kvist S."/>
            <person name="Moncalvo J.M."/>
        </authorList>
    </citation>
    <scope>NUCLEOTIDE SEQUENCE [LARGE SCALE GENOMIC DNA]</scope>
    <source>
        <strain evidence="1 2">ALG-7-W6</strain>
    </source>
</reference>
<accession>A0A1R0GV37</accession>
<name>A0A1R0GV37_9FUNG</name>
<proteinExistence type="predicted"/>